<evidence type="ECO:0000256" key="13">
    <source>
        <dbReference type="PIRNR" id="PIRNR036573"/>
    </source>
</evidence>
<dbReference type="Pfam" id="PF11799">
    <property type="entry name" value="IMS_C"/>
    <property type="match status" value="1"/>
</dbReference>
<keyword evidence="9 14" id="KW-0460">Magnesium</keyword>
<evidence type="ECO:0000256" key="3">
    <source>
        <dbReference type="ARBA" id="ARBA00020399"/>
    </source>
</evidence>
<dbReference type="Gene3D" id="3.40.50.10190">
    <property type="entry name" value="BRCT domain"/>
    <property type="match status" value="1"/>
</dbReference>
<reference evidence="18 19" key="1">
    <citation type="journal article" date="2022" name="Nat. Ecol. Evol.">
        <title>A masculinizing supergene underlies an exaggerated male reproductive morph in a spider.</title>
        <authorList>
            <person name="Hendrickx F."/>
            <person name="De Corte Z."/>
            <person name="Sonet G."/>
            <person name="Van Belleghem S.M."/>
            <person name="Kostlbacher S."/>
            <person name="Vangestel C."/>
        </authorList>
    </citation>
    <scope>NUCLEOTIDE SEQUENCE [LARGE SCALE GENOMIC DNA]</scope>
    <source>
        <strain evidence="18">W744_W776</strain>
    </source>
</reference>
<dbReference type="Gene3D" id="3.30.70.270">
    <property type="match status" value="1"/>
</dbReference>
<dbReference type="InterPro" id="IPR012112">
    <property type="entry name" value="REV1"/>
</dbReference>
<evidence type="ECO:0000256" key="4">
    <source>
        <dbReference type="ARBA" id="ARBA00022634"/>
    </source>
</evidence>
<feature type="region of interest" description="Disordered" evidence="15">
    <location>
        <begin position="951"/>
        <end position="973"/>
    </location>
</feature>
<evidence type="ECO:0000256" key="6">
    <source>
        <dbReference type="ARBA" id="ARBA00022695"/>
    </source>
</evidence>
<dbReference type="PIRSF" id="PIRSF036573">
    <property type="entry name" value="REV1"/>
    <property type="match status" value="1"/>
</dbReference>
<dbReference type="InterPro" id="IPR001126">
    <property type="entry name" value="UmuC"/>
</dbReference>
<dbReference type="Pfam" id="PF16727">
    <property type="entry name" value="REV1_C"/>
    <property type="match status" value="1"/>
</dbReference>
<dbReference type="Pfam" id="PF16589">
    <property type="entry name" value="BRCT_2"/>
    <property type="match status" value="1"/>
</dbReference>
<dbReference type="SMART" id="SM00292">
    <property type="entry name" value="BRCT"/>
    <property type="match status" value="1"/>
</dbReference>
<dbReference type="SUPFAM" id="SSF100879">
    <property type="entry name" value="Lesion bypass DNA polymerase (Y-family), little finger domain"/>
    <property type="match status" value="1"/>
</dbReference>
<evidence type="ECO:0000313" key="18">
    <source>
        <dbReference type="EMBL" id="KAG8201802.1"/>
    </source>
</evidence>
<dbReference type="GO" id="GO:0005634">
    <property type="term" value="C:nucleus"/>
    <property type="evidence" value="ECO:0007669"/>
    <property type="project" value="UniProtKB-SubCell"/>
</dbReference>
<dbReference type="Gene3D" id="3.40.1170.60">
    <property type="match status" value="2"/>
</dbReference>
<evidence type="ECO:0000256" key="10">
    <source>
        <dbReference type="ARBA" id="ARBA00023125"/>
    </source>
</evidence>
<evidence type="ECO:0000256" key="11">
    <source>
        <dbReference type="ARBA" id="ARBA00023204"/>
    </source>
</evidence>
<dbReference type="GO" id="GO:0042276">
    <property type="term" value="P:error-prone translesion synthesis"/>
    <property type="evidence" value="ECO:0007669"/>
    <property type="project" value="InterPro"/>
</dbReference>
<evidence type="ECO:0000256" key="9">
    <source>
        <dbReference type="ARBA" id="ARBA00022842"/>
    </source>
</evidence>
<organism evidence="18 19">
    <name type="scientific">Oedothorax gibbosus</name>
    <dbReference type="NCBI Taxonomy" id="931172"/>
    <lineage>
        <taxon>Eukaryota</taxon>
        <taxon>Metazoa</taxon>
        <taxon>Ecdysozoa</taxon>
        <taxon>Arthropoda</taxon>
        <taxon>Chelicerata</taxon>
        <taxon>Arachnida</taxon>
        <taxon>Araneae</taxon>
        <taxon>Araneomorphae</taxon>
        <taxon>Entelegynae</taxon>
        <taxon>Araneoidea</taxon>
        <taxon>Linyphiidae</taxon>
        <taxon>Erigoninae</taxon>
        <taxon>Oedothorax</taxon>
    </lineage>
</organism>
<dbReference type="InterPro" id="IPR025527">
    <property type="entry name" value="HUWE1/Rev1_UBM"/>
</dbReference>
<feature type="region of interest" description="Disordered" evidence="15">
    <location>
        <begin position="46"/>
        <end position="67"/>
    </location>
</feature>
<feature type="domain" description="UmuC" evidence="17">
    <location>
        <begin position="351"/>
        <end position="589"/>
    </location>
</feature>
<dbReference type="PROSITE" id="PS50173">
    <property type="entry name" value="UMUC"/>
    <property type="match status" value="1"/>
</dbReference>
<proteinExistence type="inferred from homology"/>
<dbReference type="FunFam" id="3.30.1490.100:FF:000001">
    <property type="entry name" value="DNA repair protein REV1"/>
    <property type="match status" value="1"/>
</dbReference>
<keyword evidence="11 13" id="KW-0234">DNA repair</keyword>
<comment type="caution">
    <text evidence="18">The sequence shown here is derived from an EMBL/GenBank/DDBJ whole genome shotgun (WGS) entry which is preliminary data.</text>
</comment>
<dbReference type="InterPro" id="IPR031991">
    <property type="entry name" value="Rev1_C"/>
</dbReference>
<dbReference type="PANTHER" id="PTHR45990">
    <property type="entry name" value="DNA REPAIR PROTEIN REV1"/>
    <property type="match status" value="1"/>
</dbReference>
<name>A0AAV6VYV0_9ARAC</name>
<keyword evidence="6 13" id="KW-0548">Nucleotidyltransferase</keyword>
<dbReference type="CDD" id="cd17719">
    <property type="entry name" value="BRCT_Rev1"/>
    <property type="match status" value="1"/>
</dbReference>
<dbReference type="Pfam" id="PF14377">
    <property type="entry name" value="UBM"/>
    <property type="match status" value="2"/>
</dbReference>
<keyword evidence="5 13" id="KW-0808">Transferase</keyword>
<evidence type="ECO:0000256" key="5">
    <source>
        <dbReference type="ARBA" id="ARBA00022679"/>
    </source>
</evidence>
<dbReference type="InterPro" id="IPR017961">
    <property type="entry name" value="DNA_pol_Y-fam_little_finger"/>
</dbReference>
<dbReference type="SUPFAM" id="SSF52113">
    <property type="entry name" value="BRCT domain"/>
    <property type="match status" value="1"/>
</dbReference>
<dbReference type="Gene3D" id="3.30.1490.100">
    <property type="entry name" value="DNA polymerase, Y-family, little finger domain"/>
    <property type="match status" value="1"/>
</dbReference>
<dbReference type="Gene3D" id="6.10.250.1630">
    <property type="match status" value="1"/>
</dbReference>
<evidence type="ECO:0000256" key="12">
    <source>
        <dbReference type="ARBA" id="ARBA00023242"/>
    </source>
</evidence>
<keyword evidence="12 13" id="KW-0539">Nucleus</keyword>
<evidence type="ECO:0000256" key="1">
    <source>
        <dbReference type="ARBA" id="ARBA00004123"/>
    </source>
</evidence>
<comment type="similarity">
    <text evidence="2 13">Belongs to the DNA polymerase type-Y family.</text>
</comment>
<dbReference type="Pfam" id="PF00817">
    <property type="entry name" value="IMS"/>
    <property type="match status" value="2"/>
</dbReference>
<feature type="binding site" evidence="14">
    <location>
        <position position="506"/>
    </location>
    <ligand>
        <name>Mg(2+)</name>
        <dbReference type="ChEBI" id="CHEBI:18420"/>
        <label>1</label>
    </ligand>
</feature>
<comment type="cofactor">
    <cofactor evidence="14">
        <name>Mg(2+)</name>
        <dbReference type="ChEBI" id="CHEBI:18420"/>
    </cofactor>
    <text evidence="14">Binds 2 magnesium ions.</text>
</comment>
<accession>A0AAV6VYV0</accession>
<comment type="subcellular location">
    <subcellularLocation>
        <location evidence="1 13">Nucleus</location>
    </subcellularLocation>
</comment>
<feature type="binding site" evidence="14">
    <location>
        <position position="507"/>
    </location>
    <ligand>
        <name>Mg(2+)</name>
        <dbReference type="ChEBI" id="CHEBI:18420"/>
        <label>1</label>
    </ligand>
</feature>
<feature type="domain" description="BRCT" evidence="16">
    <location>
        <begin position="97"/>
        <end position="184"/>
    </location>
</feature>
<evidence type="ECO:0000256" key="14">
    <source>
        <dbReference type="PIRSR" id="PIRSR036573-2"/>
    </source>
</evidence>
<dbReference type="InterPro" id="IPR038401">
    <property type="entry name" value="Rev1_C_sf"/>
</dbReference>
<keyword evidence="8 13" id="KW-0227">DNA damage</keyword>
<dbReference type="InterPro" id="IPR036775">
    <property type="entry name" value="DNA_pol_Y-fam_lit_finger_sf"/>
</dbReference>
<evidence type="ECO:0000256" key="15">
    <source>
        <dbReference type="SAM" id="MobiDB-lite"/>
    </source>
</evidence>
<dbReference type="GO" id="GO:0003887">
    <property type="term" value="F:DNA-directed DNA polymerase activity"/>
    <property type="evidence" value="ECO:0007669"/>
    <property type="project" value="InterPro"/>
</dbReference>
<evidence type="ECO:0000259" key="16">
    <source>
        <dbReference type="PROSITE" id="PS50172"/>
    </source>
</evidence>
<sequence>MSTNQPHHFLVCDRDGATVRELAFGAVRARIPESYLFNFDVIMSSDKPEDSSEPNKEKRKKHRPTGFEEWGGYMATKKMKLNIQFEEQKDGQPNNETKAQIFKGISIFVNGYTKPPADELKKLMVMHGGKYHHYYITNKTTHVIASNLPHSKMKNLKTQTVVTADWITDSIKAGKLLPHQDYLLYTPEQVDKQHRLQFKTINSTKSETTSHLQDLELEEQSVSTSDQVSSKTTNPQLSNWDVQPGTSTTNESHQNKAGSLNTSISPSKSGTAMTAKHPDFLSEFYNNSRLHHISTAGQELKRYVQELAEKNKERNFPSREKLRNLPEEELPLSDSFGSFSCTKDEKTKNVVMHLDMDCFFVSVGLKKHPELRGLPVAVTHAKGKRGGPQDGSDIHYEVSHYANESKKKIGEVVEGQGHTNSNAASKERSKISIHSKEYGSLSEIASCSYEARKAGLRNGMFLGEALRRCPDLKTIPYDFEGYAEVSKQLYNIVAGYTLDIEAVSCDELYIDCKELLQDTGVSPTQFASILRSEIEEKTGCTASAGIGSNMLMARLANKVAKPNGQHHVHDFEIENFMKTHKVGDLPGVGYTTSRKLEQLGAKTCSDLQAWSLEKLQKEFGPKTGQSLFDRCRGNDSRSVQFQKDRKSVSAEINYGIRFETEADVFKFINDLSVEVHNRLQSIGSKGKSLTLKLMVRKSDAPMETAKFMGHGVCDHLSKSVSLKSATDSFKVIANECCTIARSLKIKPQDFRGVGIQMSKLESSQKEIKVPKIMKSFLCQNKVESKSPTPMKDKSKSDAVLAASCRMVNKSSPNKTTIKHFLSSTPFSEPKQDKTSDFNCDMPSQSFLDALPEDIKEEVLRSCQKTPTKEVFDPGASTSRAVSSDSNVNLLDKVNKNNLDQSVLNALPEELRKEVLESYNASAVFNTLSPPKTPPTSYLYVRRKPITAAGPKILADTDDDSDSSMEDMPEERKSKNGSYVIIVTESNELKKVWSENPEIEYPCVVQMSKKKTANLGGAFELDDIRSLLREWVNSTDVPFDDDVNDLNNFFDEAVEEKSFYKVEMLLKYLHRLAKATTNRWKEIYLTVLSNVQKKMKEKFDCELQAYENFPP</sequence>
<dbReference type="GO" id="GO:0046872">
    <property type="term" value="F:metal ion binding"/>
    <property type="evidence" value="ECO:0007669"/>
    <property type="project" value="UniProtKB-KW"/>
</dbReference>
<evidence type="ECO:0000313" key="19">
    <source>
        <dbReference type="Proteomes" id="UP000827092"/>
    </source>
</evidence>
<feature type="compositionally biased region" description="Polar residues" evidence="15">
    <location>
        <begin position="220"/>
        <end position="272"/>
    </location>
</feature>
<evidence type="ECO:0000256" key="7">
    <source>
        <dbReference type="ARBA" id="ARBA00022723"/>
    </source>
</evidence>
<dbReference type="Gene3D" id="6.10.250.1490">
    <property type="match status" value="1"/>
</dbReference>
<dbReference type="GO" id="GO:0017125">
    <property type="term" value="F:deoxycytidyl transferase activity"/>
    <property type="evidence" value="ECO:0007669"/>
    <property type="project" value="TreeGrafter"/>
</dbReference>
<dbReference type="InterPro" id="IPR043128">
    <property type="entry name" value="Rev_trsase/Diguanyl_cyclase"/>
</dbReference>
<dbReference type="EMBL" id="JAFNEN010000002">
    <property type="protein sequence ID" value="KAG8201802.1"/>
    <property type="molecule type" value="Genomic_DNA"/>
</dbReference>
<dbReference type="InterPro" id="IPR036420">
    <property type="entry name" value="BRCT_dom_sf"/>
</dbReference>
<evidence type="ECO:0000256" key="2">
    <source>
        <dbReference type="ARBA" id="ARBA00010945"/>
    </source>
</evidence>
<comment type="function">
    <text evidence="13">Deoxycytidyl transferase involved in DNA repair. Transfers a dCMP residue from dCTP to the 3'-end of a DNA primer in a template-dependent reaction. May assist in the first step in the bypass of abasic lesions by the insertion of a nucleotide opposite the lesion. Required for normal induction of mutations by physical and chemical agents.</text>
</comment>
<feature type="binding site" evidence="14">
    <location>
        <position position="355"/>
    </location>
    <ligand>
        <name>Mg(2+)</name>
        <dbReference type="ChEBI" id="CHEBI:18420"/>
        <label>1</label>
    </ligand>
</feature>
<protein>
    <recommendedName>
        <fullName evidence="3 13">DNA repair protein REV1</fullName>
        <ecNumber evidence="13">2.7.7.-</ecNumber>
    </recommendedName>
</protein>
<dbReference type="Gene3D" id="1.10.150.20">
    <property type="entry name" value="5' to 3' exonuclease, C-terminal subdomain"/>
    <property type="match status" value="1"/>
</dbReference>
<dbReference type="GO" id="GO:0003684">
    <property type="term" value="F:damaged DNA binding"/>
    <property type="evidence" value="ECO:0007669"/>
    <property type="project" value="UniProtKB-UniRule"/>
</dbReference>
<dbReference type="InterPro" id="IPR053848">
    <property type="entry name" value="IMS_HHH_1"/>
</dbReference>
<keyword evidence="10 13" id="KW-0238">DNA-binding</keyword>
<dbReference type="PANTHER" id="PTHR45990:SF1">
    <property type="entry name" value="DNA REPAIR PROTEIN REV1"/>
    <property type="match status" value="1"/>
</dbReference>
<dbReference type="Proteomes" id="UP000827092">
    <property type="component" value="Unassembled WGS sequence"/>
</dbReference>
<evidence type="ECO:0000259" key="17">
    <source>
        <dbReference type="PROSITE" id="PS50173"/>
    </source>
</evidence>
<dbReference type="EC" id="2.7.7.-" evidence="13"/>
<keyword evidence="7 14" id="KW-0479">Metal-binding</keyword>
<dbReference type="PROSITE" id="PS50172">
    <property type="entry name" value="BRCT"/>
    <property type="match status" value="1"/>
</dbReference>
<dbReference type="SUPFAM" id="SSF56672">
    <property type="entry name" value="DNA/RNA polymerases"/>
    <property type="match status" value="1"/>
</dbReference>
<keyword evidence="4 13" id="KW-0237">DNA synthesis</keyword>
<dbReference type="Gene3D" id="1.20.58.1280">
    <property type="entry name" value="DNA repair protein Rev1, C-terminal domain"/>
    <property type="match status" value="1"/>
</dbReference>
<dbReference type="GO" id="GO:0006281">
    <property type="term" value="P:DNA repair"/>
    <property type="evidence" value="ECO:0007669"/>
    <property type="project" value="UniProtKB-KW"/>
</dbReference>
<dbReference type="GO" id="GO:0070987">
    <property type="term" value="P:error-free translesion synthesis"/>
    <property type="evidence" value="ECO:0007669"/>
    <property type="project" value="TreeGrafter"/>
</dbReference>
<dbReference type="CDD" id="cd01701">
    <property type="entry name" value="PolY_Rev1"/>
    <property type="match status" value="1"/>
</dbReference>
<feature type="compositionally biased region" description="Basic and acidic residues" evidence="15">
    <location>
        <begin position="46"/>
        <end position="56"/>
    </location>
</feature>
<feature type="compositionally biased region" description="Acidic residues" evidence="15">
    <location>
        <begin position="955"/>
        <end position="968"/>
    </location>
</feature>
<feature type="region of interest" description="Disordered" evidence="15">
    <location>
        <begin position="217"/>
        <end position="273"/>
    </location>
</feature>
<dbReference type="InterPro" id="IPR043502">
    <property type="entry name" value="DNA/RNA_pol_sf"/>
</dbReference>
<dbReference type="InterPro" id="IPR001357">
    <property type="entry name" value="BRCT_dom"/>
</dbReference>
<dbReference type="Pfam" id="PF21999">
    <property type="entry name" value="IMS_HHH_1"/>
    <property type="match status" value="1"/>
</dbReference>
<dbReference type="FunFam" id="3.40.50.10190:FF:000011">
    <property type="entry name" value="DNA repair protein REV1"/>
    <property type="match status" value="1"/>
</dbReference>
<keyword evidence="19" id="KW-1185">Reference proteome</keyword>
<evidence type="ECO:0000256" key="8">
    <source>
        <dbReference type="ARBA" id="ARBA00022763"/>
    </source>
</evidence>
<gene>
    <name evidence="18" type="ORF">JTE90_027284</name>
</gene>
<dbReference type="AlphaFoldDB" id="A0AAV6VYV0"/>